<dbReference type="InterPro" id="IPR011527">
    <property type="entry name" value="ABC1_TM_dom"/>
</dbReference>
<feature type="domain" description="ABC transporter" evidence="10">
    <location>
        <begin position="332"/>
        <end position="566"/>
    </location>
</feature>
<dbReference type="PANTHER" id="PTHR43394:SF1">
    <property type="entry name" value="ATP-BINDING CASSETTE SUB-FAMILY B MEMBER 10, MITOCHONDRIAL"/>
    <property type="match status" value="1"/>
</dbReference>
<reference evidence="12 13" key="1">
    <citation type="submission" date="2019-08" db="EMBL/GenBank/DDBJ databases">
        <title>In-depth cultivation of the pig gut microbiome towards novel bacterial diversity and tailored functional studies.</title>
        <authorList>
            <person name="Wylensek D."/>
            <person name="Hitch T.C.A."/>
            <person name="Clavel T."/>
        </authorList>
    </citation>
    <scope>NUCLEOTIDE SEQUENCE [LARGE SCALE GENOMIC DNA]</scope>
    <source>
        <strain evidence="12 13">WCA-383-APC-5B</strain>
    </source>
</reference>
<feature type="transmembrane region" description="Helical" evidence="9">
    <location>
        <begin position="122"/>
        <end position="143"/>
    </location>
</feature>
<dbReference type="InterPro" id="IPR039421">
    <property type="entry name" value="Type_1_exporter"/>
</dbReference>
<comment type="subcellular location">
    <subcellularLocation>
        <location evidence="1">Cell membrane</location>
        <topology evidence="1">Multi-pass membrane protein</topology>
    </subcellularLocation>
</comment>
<evidence type="ECO:0000256" key="4">
    <source>
        <dbReference type="ARBA" id="ARBA00022692"/>
    </source>
</evidence>
<dbReference type="PROSITE" id="PS50893">
    <property type="entry name" value="ABC_TRANSPORTER_2"/>
    <property type="match status" value="1"/>
</dbReference>
<dbReference type="Gene3D" id="3.40.50.300">
    <property type="entry name" value="P-loop containing nucleotide triphosphate hydrolases"/>
    <property type="match status" value="1"/>
</dbReference>
<accession>A0A7X2MXC2</accession>
<dbReference type="GO" id="GO:0005524">
    <property type="term" value="F:ATP binding"/>
    <property type="evidence" value="ECO:0007669"/>
    <property type="project" value="UniProtKB-KW"/>
</dbReference>
<organism evidence="12 13">
    <name type="scientific">Inconstantimicrobium porci</name>
    <dbReference type="NCBI Taxonomy" id="2652291"/>
    <lineage>
        <taxon>Bacteria</taxon>
        <taxon>Bacillati</taxon>
        <taxon>Bacillota</taxon>
        <taxon>Clostridia</taxon>
        <taxon>Eubacteriales</taxon>
        <taxon>Clostridiaceae</taxon>
        <taxon>Inconstantimicrobium</taxon>
    </lineage>
</organism>
<sequence>MELFNKYIRKHYKSFIIPILSMIICIIGDTLSPYIQKLLLDNVFSKGNASLLGKLLLLLFIISAVKAIFAYYKEYLFDIISADITRSIRSDLFKKIQTFEFSYFDNMNTGELMSRISEDADIVWQTISFGLRLFIENLIYFLLSSIVMFYLSWKLALACIVALIPIAYLTIVLQKKLSPNYEALSDQTAEINSTAQQNIAGVRLVKAFAREKHEILKFLNTNKEYYSLNMKLARTNSNFLPLIDFLTNLSLAVMVIFGGYLAIVGDITLGTLLAFSSYILTLVGCMKMFGNLTTLLAQNKASAKKIFTILNRDSNIVSNNDCYKPKTVKGHIEFKNVSLKYNNEVVLNNINIDIPAGSTVAIMGTTGSGKTSLLNLIGRYYDVLDGEVLVDGVNIKKWDLNTLRSNMSVVFQDTFLFSDTIANNIRFSNEEISDEELVKVSKEACAYNFITSLNDGFDTLIGERGLGLSGGQKQRLAIARALARKSNILILDDATSALDMETEFTLLKNLKENKNSEATTFIVGHRISAVKDADIILFMENGHIVESGNHEQLLKKKGYYYNIYKDQFKDFDELESEVV</sequence>
<dbReference type="FunFam" id="3.40.50.300:FF:000221">
    <property type="entry name" value="Multidrug ABC transporter ATP-binding protein"/>
    <property type="match status" value="1"/>
</dbReference>
<dbReference type="InterPro" id="IPR027417">
    <property type="entry name" value="P-loop_NTPase"/>
</dbReference>
<keyword evidence="2" id="KW-0813">Transport</keyword>
<keyword evidence="3" id="KW-1003">Cell membrane</keyword>
<feature type="transmembrane region" description="Helical" evidence="9">
    <location>
        <begin position="275"/>
        <end position="297"/>
    </location>
</feature>
<dbReference type="SUPFAM" id="SSF90123">
    <property type="entry name" value="ABC transporter transmembrane region"/>
    <property type="match status" value="1"/>
</dbReference>
<feature type="transmembrane region" description="Helical" evidence="9">
    <location>
        <begin position="12"/>
        <end position="35"/>
    </location>
</feature>
<keyword evidence="4 9" id="KW-0812">Transmembrane</keyword>
<evidence type="ECO:0000259" key="11">
    <source>
        <dbReference type="PROSITE" id="PS50929"/>
    </source>
</evidence>
<evidence type="ECO:0000256" key="1">
    <source>
        <dbReference type="ARBA" id="ARBA00004651"/>
    </source>
</evidence>
<dbReference type="GO" id="GO:0005886">
    <property type="term" value="C:plasma membrane"/>
    <property type="evidence" value="ECO:0007669"/>
    <property type="project" value="UniProtKB-SubCell"/>
</dbReference>
<evidence type="ECO:0000256" key="5">
    <source>
        <dbReference type="ARBA" id="ARBA00022741"/>
    </source>
</evidence>
<feature type="domain" description="ABC transmembrane type-1" evidence="11">
    <location>
        <begin position="19"/>
        <end position="298"/>
    </location>
</feature>
<feature type="transmembrane region" description="Helical" evidence="9">
    <location>
        <begin position="239"/>
        <end position="263"/>
    </location>
</feature>
<comment type="caution">
    <text evidence="12">The sequence shown here is derived from an EMBL/GenBank/DDBJ whole genome shotgun (WGS) entry which is preliminary data.</text>
</comment>
<dbReference type="AlphaFoldDB" id="A0A7X2MXC2"/>
<dbReference type="InterPro" id="IPR003593">
    <property type="entry name" value="AAA+_ATPase"/>
</dbReference>
<keyword evidence="6 12" id="KW-0067">ATP-binding</keyword>
<proteinExistence type="predicted"/>
<dbReference type="CDD" id="cd18542">
    <property type="entry name" value="ABC_6TM_YknU_like"/>
    <property type="match status" value="1"/>
</dbReference>
<evidence type="ECO:0000313" key="13">
    <source>
        <dbReference type="Proteomes" id="UP000460287"/>
    </source>
</evidence>
<evidence type="ECO:0000256" key="3">
    <source>
        <dbReference type="ARBA" id="ARBA00022475"/>
    </source>
</evidence>
<keyword evidence="7 9" id="KW-1133">Transmembrane helix</keyword>
<dbReference type="SUPFAM" id="SSF52540">
    <property type="entry name" value="P-loop containing nucleoside triphosphate hydrolases"/>
    <property type="match status" value="1"/>
</dbReference>
<dbReference type="PANTHER" id="PTHR43394">
    <property type="entry name" value="ATP-DEPENDENT PERMEASE MDL1, MITOCHONDRIAL"/>
    <property type="match status" value="1"/>
</dbReference>
<dbReference type="EMBL" id="VULX01000004">
    <property type="protein sequence ID" value="MSR90799.1"/>
    <property type="molecule type" value="Genomic_DNA"/>
</dbReference>
<dbReference type="Pfam" id="PF00005">
    <property type="entry name" value="ABC_tran"/>
    <property type="match status" value="1"/>
</dbReference>
<dbReference type="InterPro" id="IPR003439">
    <property type="entry name" value="ABC_transporter-like_ATP-bd"/>
</dbReference>
<evidence type="ECO:0000256" key="2">
    <source>
        <dbReference type="ARBA" id="ARBA00022448"/>
    </source>
</evidence>
<protein>
    <submittedName>
        <fullName evidence="12">ABC transporter ATP-binding protein</fullName>
    </submittedName>
</protein>
<feature type="transmembrane region" description="Helical" evidence="9">
    <location>
        <begin position="55"/>
        <end position="72"/>
    </location>
</feature>
<dbReference type="GO" id="GO:0016887">
    <property type="term" value="F:ATP hydrolysis activity"/>
    <property type="evidence" value="ECO:0007669"/>
    <property type="project" value="InterPro"/>
</dbReference>
<dbReference type="Gene3D" id="1.20.1560.10">
    <property type="entry name" value="ABC transporter type 1, transmembrane domain"/>
    <property type="match status" value="1"/>
</dbReference>
<evidence type="ECO:0000256" key="9">
    <source>
        <dbReference type="SAM" id="Phobius"/>
    </source>
</evidence>
<dbReference type="PROSITE" id="PS50929">
    <property type="entry name" value="ABC_TM1F"/>
    <property type="match status" value="1"/>
</dbReference>
<dbReference type="InterPro" id="IPR017871">
    <property type="entry name" value="ABC_transporter-like_CS"/>
</dbReference>
<feature type="transmembrane region" description="Helical" evidence="9">
    <location>
        <begin position="155"/>
        <end position="173"/>
    </location>
</feature>
<evidence type="ECO:0000256" key="8">
    <source>
        <dbReference type="ARBA" id="ARBA00023136"/>
    </source>
</evidence>
<evidence type="ECO:0000313" key="12">
    <source>
        <dbReference type="EMBL" id="MSR90799.1"/>
    </source>
</evidence>
<dbReference type="Pfam" id="PF00664">
    <property type="entry name" value="ABC_membrane"/>
    <property type="match status" value="1"/>
</dbReference>
<dbReference type="InterPro" id="IPR036640">
    <property type="entry name" value="ABC1_TM_sf"/>
</dbReference>
<dbReference type="PROSITE" id="PS00211">
    <property type="entry name" value="ABC_TRANSPORTER_1"/>
    <property type="match status" value="1"/>
</dbReference>
<name>A0A7X2MXC2_9CLOT</name>
<keyword evidence="8 9" id="KW-0472">Membrane</keyword>
<keyword evidence="13" id="KW-1185">Reference proteome</keyword>
<dbReference type="GO" id="GO:0015421">
    <property type="term" value="F:ABC-type oligopeptide transporter activity"/>
    <property type="evidence" value="ECO:0007669"/>
    <property type="project" value="TreeGrafter"/>
</dbReference>
<gene>
    <name evidence="12" type="ORF">FYJ33_05020</name>
</gene>
<dbReference type="Proteomes" id="UP000460287">
    <property type="component" value="Unassembled WGS sequence"/>
</dbReference>
<evidence type="ECO:0000256" key="6">
    <source>
        <dbReference type="ARBA" id="ARBA00022840"/>
    </source>
</evidence>
<evidence type="ECO:0000259" key="10">
    <source>
        <dbReference type="PROSITE" id="PS50893"/>
    </source>
</evidence>
<dbReference type="RefSeq" id="WP_154530679.1">
    <property type="nucleotide sequence ID" value="NZ_JAQXTV010000048.1"/>
</dbReference>
<keyword evidence="5" id="KW-0547">Nucleotide-binding</keyword>
<dbReference type="SMART" id="SM00382">
    <property type="entry name" value="AAA"/>
    <property type="match status" value="1"/>
</dbReference>
<evidence type="ECO:0000256" key="7">
    <source>
        <dbReference type="ARBA" id="ARBA00022989"/>
    </source>
</evidence>